<dbReference type="RefSeq" id="WP_039355531.1">
    <property type="nucleotide sequence ID" value="NZ_JRMH01000001.1"/>
</dbReference>
<dbReference type="InterPro" id="IPR036165">
    <property type="entry name" value="YefM-like_sf"/>
</dbReference>
<reference evidence="3" key="1">
    <citation type="submission" date="2016-11" db="EMBL/GenBank/DDBJ databases">
        <authorList>
            <person name="Panda P."/>
            <person name="Visnovsky S."/>
            <person name="Pitman A."/>
        </authorList>
    </citation>
    <scope>NUCLEOTIDE SEQUENCE [LARGE SCALE GENOMIC DNA]</scope>
    <source>
        <strain evidence="3">ICMP 9972</strain>
    </source>
</reference>
<evidence type="ECO:0000313" key="2">
    <source>
        <dbReference type="EMBL" id="ONK08688.1"/>
    </source>
</evidence>
<dbReference type="Proteomes" id="UP000189286">
    <property type="component" value="Unassembled WGS sequence"/>
</dbReference>
<name>A0A1V2R8F9_9GAMM</name>
<organism evidence="2 3">
    <name type="scientific">Pectobacterium actinidiae</name>
    <dbReference type="NCBI Taxonomy" id="1507808"/>
    <lineage>
        <taxon>Bacteria</taxon>
        <taxon>Pseudomonadati</taxon>
        <taxon>Pseudomonadota</taxon>
        <taxon>Gammaproteobacteria</taxon>
        <taxon>Enterobacterales</taxon>
        <taxon>Pectobacteriaceae</taxon>
        <taxon>Pectobacterium</taxon>
    </lineage>
</organism>
<dbReference type="AlphaFoldDB" id="A0A1V2R8F9"/>
<protein>
    <submittedName>
        <fullName evidence="2">Prevent-host-death protein</fullName>
    </submittedName>
</protein>
<accession>A0A1V2R8F9</accession>
<proteinExistence type="inferred from homology"/>
<evidence type="ECO:0000256" key="1">
    <source>
        <dbReference type="ARBA" id="ARBA00009981"/>
    </source>
</evidence>
<dbReference type="OrthoDB" id="5297687at2"/>
<comment type="caution">
    <text evidence="2">The sequence shown here is derived from an EMBL/GenBank/DDBJ whole genome shotgun (WGS) entry which is preliminary data.</text>
</comment>
<sequence length="83" mass="9136">MSVQPILANAVVSISDFKKSPNAALKEANGEPVAVLTNGRISGYYFSPETWEALADYQEDIELAKIAHSRMKGKRVKVDLDEL</sequence>
<dbReference type="EMBL" id="MPUJ01000001">
    <property type="protein sequence ID" value="ONK08688.1"/>
    <property type="molecule type" value="Genomic_DNA"/>
</dbReference>
<comment type="similarity">
    <text evidence="1">Belongs to the phD/YefM antitoxin family.</text>
</comment>
<dbReference type="SUPFAM" id="SSF143120">
    <property type="entry name" value="YefM-like"/>
    <property type="match status" value="1"/>
</dbReference>
<evidence type="ECO:0000313" key="3">
    <source>
        <dbReference type="Proteomes" id="UP000189286"/>
    </source>
</evidence>
<gene>
    <name evidence="2" type="ORF">BSK71_00180</name>
</gene>